<reference evidence="1" key="1">
    <citation type="submission" date="2022-12" db="EMBL/GenBank/DDBJ databases">
        <authorList>
            <person name="Lee J.-H."/>
            <person name="Jung S.-H."/>
        </authorList>
    </citation>
    <scope>NUCLEOTIDE SEQUENCE</scope>
</reference>
<dbReference type="Proteomes" id="UP001217198">
    <property type="component" value="Segment"/>
</dbReference>
<name>A0AAE9YAT3_9CAUD</name>
<accession>A0AAE9YAT3</accession>
<dbReference type="EMBL" id="OQ031071">
    <property type="protein sequence ID" value="WCR32835.1"/>
    <property type="molecule type" value="Genomic_DNA"/>
</dbReference>
<organism evidence="1 2">
    <name type="scientific">Klebsiella phage KPP2020</name>
    <dbReference type="NCBI Taxonomy" id="3017288"/>
    <lineage>
        <taxon>Viruses</taxon>
        <taxon>Duplodnaviria</taxon>
        <taxon>Heunggongvirae</taxon>
        <taxon>Uroviricota</taxon>
        <taxon>Caudoviricetes</taxon>
        <taxon>Drexlerviridae</taxon>
        <taxon>Webervirus</taxon>
        <taxon>Webervirus KPP2020</taxon>
    </lineage>
</organism>
<evidence type="ECO:0000313" key="2">
    <source>
        <dbReference type="Proteomes" id="UP001217198"/>
    </source>
</evidence>
<sequence length="78" mass="8568">MPLLDCRFYTIRTAVATYYSQAPSGHSSRFAIAFAWPGIAASFGRSVHQNRSFQDLLHSPIALTRTPQAGDRLAQAEA</sequence>
<gene>
    <name evidence="1" type="ORF">KPP2020_015</name>
</gene>
<proteinExistence type="predicted"/>
<protein>
    <submittedName>
        <fullName evidence="1">Uncharacterized protein</fullName>
    </submittedName>
</protein>
<evidence type="ECO:0000313" key="1">
    <source>
        <dbReference type="EMBL" id="WCR32835.1"/>
    </source>
</evidence>
<keyword evidence="2" id="KW-1185">Reference proteome</keyword>